<dbReference type="Proteomes" id="UP000027186">
    <property type="component" value="Plasmid AbAZ39_p1"/>
</dbReference>
<evidence type="ECO:0000313" key="1">
    <source>
        <dbReference type="EMBL" id="AIB13779.1"/>
    </source>
</evidence>
<dbReference type="InterPro" id="IPR007413">
    <property type="entry name" value="YcjX-like"/>
</dbReference>
<protein>
    <recommendedName>
        <fullName evidence="5">YcjX family protein</fullName>
    </recommendedName>
</protein>
<gene>
    <name evidence="1" type="ORF">ABAZ39_17730</name>
    <name evidence="2" type="ORF">FH063_006138</name>
</gene>
<dbReference type="EMBL" id="VEWN01000008">
    <property type="protein sequence ID" value="KAA1054862.1"/>
    <property type="molecule type" value="Genomic_DNA"/>
</dbReference>
<evidence type="ECO:0000313" key="2">
    <source>
        <dbReference type="EMBL" id="KAA1054862.1"/>
    </source>
</evidence>
<proteinExistence type="predicted"/>
<evidence type="ECO:0008006" key="5">
    <source>
        <dbReference type="Google" id="ProtNLM"/>
    </source>
</evidence>
<dbReference type="RefSeq" id="WP_051658209.1">
    <property type="nucleotide sequence ID" value="NZ_CP007794.1"/>
</dbReference>
<dbReference type="PANTHER" id="PTHR38605">
    <property type="entry name" value="ATPASE-RELATED"/>
    <property type="match status" value="1"/>
</dbReference>
<organism evidence="1 3">
    <name type="scientific">Azospirillum argentinense</name>
    <dbReference type="NCBI Taxonomy" id="2970906"/>
    <lineage>
        <taxon>Bacteria</taxon>
        <taxon>Pseudomonadati</taxon>
        <taxon>Pseudomonadota</taxon>
        <taxon>Alphaproteobacteria</taxon>
        <taxon>Rhodospirillales</taxon>
        <taxon>Azospirillaceae</taxon>
        <taxon>Azospirillum</taxon>
    </lineage>
</organism>
<dbReference type="EMBL" id="CP007794">
    <property type="protein sequence ID" value="AIB13779.1"/>
    <property type="molecule type" value="Genomic_DNA"/>
</dbReference>
<geneLocation type="plasmid" evidence="1 3">
    <name>AbAZ39_p1</name>
</geneLocation>
<accession>A0A060DS36</accession>
<dbReference type="AlphaFoldDB" id="A0A060DS36"/>
<dbReference type="PIRSF" id="PIRSF019381">
    <property type="entry name" value="YcjX"/>
    <property type="match status" value="1"/>
</dbReference>
<reference evidence="1 3" key="1">
    <citation type="journal article" date="2014" name="Genome Announc.">
        <title>Complete Genome Sequence of the Model Rhizosphere Strain Azospirillum brasilense Az39, Successfully Applied in Agriculture.</title>
        <authorList>
            <person name="Rivera D."/>
            <person name="Revale S."/>
            <person name="Molina R."/>
            <person name="Gualpa J."/>
            <person name="Puente M."/>
            <person name="Maroniche G."/>
            <person name="Paris G."/>
            <person name="Baker D."/>
            <person name="Clavijo B."/>
            <person name="McLay K."/>
            <person name="Spaepen S."/>
            <person name="Perticari A."/>
            <person name="Vazquez M."/>
            <person name="Wisniewski-Dye F."/>
            <person name="Watkins C."/>
            <person name="Martinez-Abarca F."/>
            <person name="Vanderleyden J."/>
            <person name="Cassan F."/>
        </authorList>
    </citation>
    <scope>NUCLEOTIDE SEQUENCE [LARGE SCALE GENOMIC DNA]</scope>
    <source>
        <strain evidence="1 3">Az39</strain>
        <plasmid evidence="1">AbAZ39_p1</plasmid>
    </source>
</reference>
<dbReference type="Pfam" id="PF04317">
    <property type="entry name" value="DUF463"/>
    <property type="match status" value="1"/>
</dbReference>
<sequence>MRVPIFNDLYDAGSRLLGRAGDLVSGGILEQDVRLGVTGLRRAGKTVFVTSLVDNLLKAGRLPFLDVVSSGRFQASRLRPQPDAQVPRFEVEQRLAELAGPAPHWPTETRGISQLRLSMRYRPNTVLKRTVQPVATLNLDIVDYPGEWLLDLPLLHQSFAEWSALTLELAGRAPRDELSVSWRGWLATIDTAAPAEEEQARRGAALFTDYLHACRRSDNLLSLIQPGRFVEPGDMANAPLLTFCPLPGERPRVRGSLWALMEDRYEAYKTNVVRRFFADHFARLDRQIVLIDVLGALNSGPAGMADMKRALELSLEPFRHGSSSWLDWLLGRKIDRVLFAATKADHVASHQHNSLRHLLDRLVSDARAGIRFEGAQVETMAIAALKSTETVVTEHEGRQLRCVRGVPLGRDRPTVLFPGEIPEDADFPPGQERPYNFMAFQPPADLAREARGLPHIRLDQAMQFLLGDYLE</sequence>
<dbReference type="PANTHER" id="PTHR38605:SF1">
    <property type="entry name" value="ATPASE"/>
    <property type="match status" value="1"/>
</dbReference>
<dbReference type="KEGG" id="abq:ABAZ39_17730"/>
<dbReference type="Proteomes" id="UP000325333">
    <property type="component" value="Unassembled WGS sequence"/>
</dbReference>
<keyword evidence="1" id="KW-0614">Plasmid</keyword>
<accession>A0A5B0KQC3</accession>
<reference evidence="2 4" key="2">
    <citation type="submission" date="2019-07" db="EMBL/GenBank/DDBJ databases">
        <title>Genome sequencing of the stress-tolerant strain Azospirillum brasilense Az19.</title>
        <authorList>
            <person name="Maroniche G.A."/>
            <person name="Garcia J.E."/>
            <person name="Pagnussat L."/>
            <person name="Amenta M."/>
            <person name="Creus C.M."/>
        </authorList>
    </citation>
    <scope>NUCLEOTIDE SEQUENCE [LARGE SCALE GENOMIC DNA]</scope>
    <source>
        <strain evidence="2 4">Az19</strain>
    </source>
</reference>
<evidence type="ECO:0000313" key="4">
    <source>
        <dbReference type="Proteomes" id="UP000325333"/>
    </source>
</evidence>
<evidence type="ECO:0000313" key="3">
    <source>
        <dbReference type="Proteomes" id="UP000027186"/>
    </source>
</evidence>
<dbReference type="OrthoDB" id="9777645at2"/>
<name>A0A060DS36_9PROT</name>